<dbReference type="InterPro" id="IPR016662">
    <property type="entry name" value="Acyl-CoA_thioEstase_long-chain"/>
</dbReference>
<feature type="domain" description="Acyl-CoA thioester hydrolase/bile acid-CoA amino acid N-acetyltransferase" evidence="4">
    <location>
        <begin position="17"/>
        <end position="140"/>
    </location>
</feature>
<keyword evidence="2" id="KW-0443">Lipid metabolism</keyword>
<comment type="caution">
    <text evidence="6">The sequence shown here is derived from an EMBL/GenBank/DDBJ whole genome shotgun (WGS) entry which is preliminary data.</text>
</comment>
<feature type="active site" description="Charge relay system" evidence="3">
    <location>
        <position position="325"/>
    </location>
</feature>
<reference evidence="6" key="1">
    <citation type="thesis" date="2021" institute="BYU ScholarsArchive" country="Provo, UT, USA">
        <title>Applications of and Algorithms for Genome Assembly and Genomic Analyses with an Emphasis on Marine Teleosts.</title>
        <authorList>
            <person name="Pickett B.D."/>
        </authorList>
    </citation>
    <scope>NUCLEOTIDE SEQUENCE</scope>
    <source>
        <strain evidence="6">HI-2016</strain>
    </source>
</reference>
<evidence type="ECO:0000256" key="1">
    <source>
        <dbReference type="ARBA" id="ARBA00006538"/>
    </source>
</evidence>
<dbReference type="PANTHER" id="PTHR10824:SF17">
    <property type="entry name" value="ACYL-COENZYME A THIOESTERASE 6"/>
    <property type="match status" value="1"/>
</dbReference>
<accession>A0A8T2N831</accession>
<dbReference type="InterPro" id="IPR014940">
    <property type="entry name" value="BAAT_C"/>
</dbReference>
<dbReference type="Pfam" id="PF08840">
    <property type="entry name" value="BAAT_C"/>
    <property type="match status" value="1"/>
</dbReference>
<name>A0A8T2N831_9TELE</name>
<comment type="similarity">
    <text evidence="1">Belongs to the C/M/P thioester hydrolase family.</text>
</comment>
<dbReference type="InterPro" id="IPR042490">
    <property type="entry name" value="Thio_Ohase/BAAT_N"/>
</dbReference>
<dbReference type="Pfam" id="PF04775">
    <property type="entry name" value="Bile_Hydr_Trans"/>
    <property type="match status" value="1"/>
</dbReference>
<dbReference type="Proteomes" id="UP000824540">
    <property type="component" value="Unassembled WGS sequence"/>
</dbReference>
<dbReference type="PIRSF" id="PIRSF016521">
    <property type="entry name" value="Acyl-CoA_hydro"/>
    <property type="match status" value="1"/>
</dbReference>
<dbReference type="Gene3D" id="2.60.40.2240">
    <property type="entry name" value="Acyl-CoA thioester hydrolase/BAAT N-terminal domain"/>
    <property type="match status" value="1"/>
</dbReference>
<evidence type="ECO:0000313" key="6">
    <source>
        <dbReference type="EMBL" id="KAG9336509.1"/>
    </source>
</evidence>
<feature type="domain" description="BAAT/Acyl-CoA thioester hydrolase C-terminal" evidence="5">
    <location>
        <begin position="202"/>
        <end position="410"/>
    </location>
</feature>
<sequence>MSQVQIQFLPSLRCLFDEPVNVTVKGLVPDQQVDLRAEVTDDKGVIFRSFATYRAECNGEIDLSSSPSLGGNYTGIEPMGLFWSLRPETLHAKMNKKDVTKPYCVNIAVLDIKRPGKILAELTNERYFMAEGVGRVPVKEERIRGTLFIPPGEGPFPGVLDLYTFGGGLSEIRPCLLANKGFLVLTVSLYGYDDLPKKVSMIDLEYFEDALMFLKKQPKLGNCGVGVLSLSKSGDLALSIASLLPDVSATVWINGCSANTMYPLHYKGIVIPPLMYDPQKTNPTKSGAVIIKGSMNDVTAEENKDTVIPIEKANGKFLFVASQDDKMWDSCYYTEQAIKRLKSYGKQNYEVVTYPGAGHFLETPYIPFCHSSVHGVINMPVVWGGEPRNHAAAEVDLWKRIQLFFRYHLDESISSRKAKL</sequence>
<dbReference type="InterPro" id="IPR006862">
    <property type="entry name" value="Thio_Ohase/aa_AcTrfase"/>
</dbReference>
<dbReference type="InterPro" id="IPR029058">
    <property type="entry name" value="AB_hydrolase_fold"/>
</dbReference>
<evidence type="ECO:0000259" key="5">
    <source>
        <dbReference type="Pfam" id="PF08840"/>
    </source>
</evidence>
<keyword evidence="2" id="KW-0276">Fatty acid metabolism</keyword>
<feature type="active site" description="Charge relay system" evidence="3">
    <location>
        <position position="231"/>
    </location>
</feature>
<dbReference type="OrthoDB" id="6347013at2759"/>
<dbReference type="PANTHER" id="PTHR10824">
    <property type="entry name" value="ACYL-COENZYME A THIOESTERASE-RELATED"/>
    <property type="match status" value="1"/>
</dbReference>
<proteinExistence type="inferred from homology"/>
<keyword evidence="7" id="KW-1185">Reference proteome</keyword>
<dbReference type="SUPFAM" id="SSF53474">
    <property type="entry name" value="alpha/beta-Hydrolases"/>
    <property type="match status" value="1"/>
</dbReference>
<feature type="active site" description="Charge relay system" evidence="3">
    <location>
        <position position="359"/>
    </location>
</feature>
<gene>
    <name evidence="6" type="ORF">JZ751_002856</name>
</gene>
<dbReference type="GO" id="GO:0006637">
    <property type="term" value="P:acyl-CoA metabolic process"/>
    <property type="evidence" value="ECO:0007669"/>
    <property type="project" value="InterPro"/>
</dbReference>
<evidence type="ECO:0000256" key="3">
    <source>
        <dbReference type="PIRSR" id="PIRSR016521-1"/>
    </source>
</evidence>
<evidence type="ECO:0008006" key="8">
    <source>
        <dbReference type="Google" id="ProtNLM"/>
    </source>
</evidence>
<dbReference type="EMBL" id="JAFBMS010000102">
    <property type="protein sequence ID" value="KAG9336509.1"/>
    <property type="molecule type" value="Genomic_DNA"/>
</dbReference>
<protein>
    <recommendedName>
        <fullName evidence="8">Acyl-coenzyme A thioesterase 1-like</fullName>
    </recommendedName>
</protein>
<dbReference type="Gene3D" id="3.40.50.1820">
    <property type="entry name" value="alpha/beta hydrolase"/>
    <property type="match status" value="1"/>
</dbReference>
<dbReference type="AlphaFoldDB" id="A0A8T2N831"/>
<dbReference type="GO" id="GO:0047617">
    <property type="term" value="F:fatty acyl-CoA hydrolase activity"/>
    <property type="evidence" value="ECO:0007669"/>
    <property type="project" value="TreeGrafter"/>
</dbReference>
<dbReference type="FunFam" id="2.60.40.2240:FF:000001">
    <property type="entry name" value="acyl-coenzyme A thioesterase 4"/>
    <property type="match status" value="1"/>
</dbReference>
<evidence type="ECO:0000313" key="7">
    <source>
        <dbReference type="Proteomes" id="UP000824540"/>
    </source>
</evidence>
<dbReference type="FunFam" id="3.40.50.1820:FF:000024">
    <property type="entry name" value="acyl-coenzyme A thioesterase 4"/>
    <property type="match status" value="1"/>
</dbReference>
<evidence type="ECO:0000259" key="4">
    <source>
        <dbReference type="Pfam" id="PF04775"/>
    </source>
</evidence>
<dbReference type="GO" id="GO:0006631">
    <property type="term" value="P:fatty acid metabolic process"/>
    <property type="evidence" value="ECO:0007669"/>
    <property type="project" value="UniProtKB-KW"/>
</dbReference>
<evidence type="ECO:0000256" key="2">
    <source>
        <dbReference type="ARBA" id="ARBA00022832"/>
    </source>
</evidence>
<organism evidence="6 7">
    <name type="scientific">Albula glossodonta</name>
    <name type="common">roundjaw bonefish</name>
    <dbReference type="NCBI Taxonomy" id="121402"/>
    <lineage>
        <taxon>Eukaryota</taxon>
        <taxon>Metazoa</taxon>
        <taxon>Chordata</taxon>
        <taxon>Craniata</taxon>
        <taxon>Vertebrata</taxon>
        <taxon>Euteleostomi</taxon>
        <taxon>Actinopterygii</taxon>
        <taxon>Neopterygii</taxon>
        <taxon>Teleostei</taxon>
        <taxon>Albuliformes</taxon>
        <taxon>Albulidae</taxon>
        <taxon>Albula</taxon>
    </lineage>
</organism>